<protein>
    <recommendedName>
        <fullName evidence="5">Type I restriction modification DNA specificity domain-containing protein</fullName>
    </recommendedName>
</protein>
<keyword evidence="1" id="KW-0680">Restriction system</keyword>
<comment type="caution">
    <text evidence="3">The sequence shown here is derived from an EMBL/GenBank/DDBJ whole genome shotgun (WGS) entry which is preliminary data.</text>
</comment>
<proteinExistence type="predicted"/>
<feature type="non-terminal residue" evidence="3">
    <location>
        <position position="306"/>
    </location>
</feature>
<dbReference type="GO" id="GO:0003677">
    <property type="term" value="F:DNA binding"/>
    <property type="evidence" value="ECO:0007669"/>
    <property type="project" value="UniProtKB-KW"/>
</dbReference>
<accession>A0A2M6YVB0</accession>
<dbReference type="Gene3D" id="3.90.220.20">
    <property type="entry name" value="DNA methylase specificity domains"/>
    <property type="match status" value="1"/>
</dbReference>
<name>A0A2M6YVB0_9BACT</name>
<dbReference type="SUPFAM" id="SSF116734">
    <property type="entry name" value="DNA methylase specificity domain"/>
    <property type="match status" value="1"/>
</dbReference>
<gene>
    <name evidence="3" type="ORF">COT02_00960</name>
</gene>
<dbReference type="InterPro" id="IPR044946">
    <property type="entry name" value="Restrct_endonuc_typeI_TRD_sf"/>
</dbReference>
<dbReference type="Proteomes" id="UP000230184">
    <property type="component" value="Unassembled WGS sequence"/>
</dbReference>
<dbReference type="EMBL" id="PEWY01000024">
    <property type="protein sequence ID" value="PIU37415.1"/>
    <property type="molecule type" value="Genomic_DNA"/>
</dbReference>
<keyword evidence="2" id="KW-0238">DNA-binding</keyword>
<evidence type="ECO:0000256" key="1">
    <source>
        <dbReference type="ARBA" id="ARBA00022747"/>
    </source>
</evidence>
<dbReference type="AlphaFoldDB" id="A0A2M6YVB0"/>
<organism evidence="3 4">
    <name type="scientific">Candidatus Roizmanbacteria bacterium CG07_land_8_20_14_0_80_34_15</name>
    <dbReference type="NCBI Taxonomy" id="1974849"/>
    <lineage>
        <taxon>Bacteria</taxon>
        <taxon>Candidatus Roizmaniibacteriota</taxon>
    </lineage>
</organism>
<dbReference type="PANTHER" id="PTHR30408">
    <property type="entry name" value="TYPE-1 RESTRICTION ENZYME ECOKI SPECIFICITY PROTEIN"/>
    <property type="match status" value="1"/>
</dbReference>
<evidence type="ECO:0000313" key="3">
    <source>
        <dbReference type="EMBL" id="PIU37415.1"/>
    </source>
</evidence>
<dbReference type="InterPro" id="IPR052021">
    <property type="entry name" value="Type-I_RS_S_subunit"/>
</dbReference>
<evidence type="ECO:0000313" key="4">
    <source>
        <dbReference type="Proteomes" id="UP000230184"/>
    </source>
</evidence>
<evidence type="ECO:0008006" key="5">
    <source>
        <dbReference type="Google" id="ProtNLM"/>
    </source>
</evidence>
<dbReference type="GO" id="GO:0009307">
    <property type="term" value="P:DNA restriction-modification system"/>
    <property type="evidence" value="ECO:0007669"/>
    <property type="project" value="UniProtKB-KW"/>
</dbReference>
<evidence type="ECO:0000256" key="2">
    <source>
        <dbReference type="ARBA" id="ARBA00023125"/>
    </source>
</evidence>
<dbReference type="PANTHER" id="PTHR30408:SF12">
    <property type="entry name" value="TYPE I RESTRICTION ENZYME MJAVIII SPECIFICITY SUBUNIT"/>
    <property type="match status" value="1"/>
</dbReference>
<reference evidence="4" key="1">
    <citation type="submission" date="2017-09" db="EMBL/GenBank/DDBJ databases">
        <title>Depth-based differentiation of microbial function through sediment-hosted aquifers and enrichment of novel symbionts in the deep terrestrial subsurface.</title>
        <authorList>
            <person name="Probst A.J."/>
            <person name="Ladd B."/>
            <person name="Jarett J.K."/>
            <person name="Geller-Mcgrath D.E."/>
            <person name="Sieber C.M.K."/>
            <person name="Emerson J.B."/>
            <person name="Anantharaman K."/>
            <person name="Thomas B.C."/>
            <person name="Malmstrom R."/>
            <person name="Stieglmeier M."/>
            <person name="Klingl A."/>
            <person name="Woyke T."/>
            <person name="Ryan C.M."/>
            <person name="Banfield J.F."/>
        </authorList>
    </citation>
    <scope>NUCLEOTIDE SEQUENCE [LARGE SCALE GENOMIC DNA]</scope>
</reference>
<sequence length="306" mass="35533">MQYSVVNYKTVKEGEGALRFDAEHYKIAYLDIKKKLESKNFYYLHEILSKPIVTGHTPSMAVDSYYGGSISFVKTDNVREHVIADNFNHYLTEEGNRKIKRSQLKANDVLLTIIGASFDVVGRAVFVTDEILPANINQNIALIRVDNKKFNPKVLAVYLNSFYGRNYLYYLSRQTEQVNLNNKEVERLIIPDFSKSVVNLISRMVERSYQLKQDSKSLYSQAEQLLLSELGLLDWKPKHELAFIKNFSDAKQSNRFDAEYFQPKYEEIVEAVKKYKGGFDELGSLVKIKDKNFTPKDNEHYKYIEL</sequence>